<dbReference type="InterPro" id="IPR000571">
    <property type="entry name" value="Znf_CCCH"/>
</dbReference>
<evidence type="ECO:0000256" key="5">
    <source>
        <dbReference type="SAM" id="MobiDB-lite"/>
    </source>
</evidence>
<feature type="zinc finger region" description="C3H1-type" evidence="4">
    <location>
        <begin position="163"/>
        <end position="191"/>
    </location>
</feature>
<feature type="zinc finger region" description="C3H1-type" evidence="4">
    <location>
        <begin position="211"/>
        <end position="239"/>
    </location>
</feature>
<sequence length="344" mass="36827">MAEGLDGQLHCLPNSMCKLPRAADPAEYNDDDGDETAPPMYEELTSAAQGPPPAQGPRGRRTTPKLCKFYNSPKGCRDGVMCLFWHAKDPALDLEPALPSDPKTIDCALCGQKGIPVSCAEIHAQFVCKPLQAKPDVQPLDPPKRKSAPPASTPHVGGTAGAGTQTPYCKFYLSPGGCAHGVTCRFRHDQGITAPQAPTPIPVVPEPVGKRKRPVPCKFYFTAAGCQSGVLCRFSHASGDATDPPAKRGARGNGAAAPVACQRHQKARHPSDINPDTGCCYDHALCDARHLQAEDLPSYDQACPRYDPQASRDKVLCARHGKLRKSMYIDPRTGGCFDSSPCMT</sequence>
<dbReference type="AlphaFoldDB" id="A0A7S1HZ56"/>
<dbReference type="EMBL" id="HBGA01016887">
    <property type="protein sequence ID" value="CAD8995512.1"/>
    <property type="molecule type" value="Transcribed_RNA"/>
</dbReference>
<dbReference type="GO" id="GO:0008270">
    <property type="term" value="F:zinc ion binding"/>
    <property type="evidence" value="ECO:0007669"/>
    <property type="project" value="UniProtKB-KW"/>
</dbReference>
<proteinExistence type="predicted"/>
<name>A0A7S1HZ56_9EUGL</name>
<evidence type="ECO:0000256" key="2">
    <source>
        <dbReference type="ARBA" id="ARBA00022771"/>
    </source>
</evidence>
<evidence type="ECO:0000259" key="6">
    <source>
        <dbReference type="PROSITE" id="PS50103"/>
    </source>
</evidence>
<accession>A0A7S1HZ56</accession>
<feature type="domain" description="C3H1-type" evidence="6">
    <location>
        <begin position="211"/>
        <end position="239"/>
    </location>
</feature>
<dbReference type="InterPro" id="IPR036855">
    <property type="entry name" value="Znf_CCCH_sf"/>
</dbReference>
<feature type="domain" description="C3H1-type" evidence="6">
    <location>
        <begin position="61"/>
        <end position="89"/>
    </location>
</feature>
<dbReference type="SMART" id="SM00356">
    <property type="entry name" value="ZnF_C3H1"/>
    <property type="match status" value="3"/>
</dbReference>
<keyword evidence="1 4" id="KW-0479">Metal-binding</keyword>
<dbReference type="SUPFAM" id="SSF90229">
    <property type="entry name" value="CCCH zinc finger"/>
    <property type="match status" value="2"/>
</dbReference>
<evidence type="ECO:0000256" key="3">
    <source>
        <dbReference type="ARBA" id="ARBA00022833"/>
    </source>
</evidence>
<feature type="region of interest" description="Disordered" evidence="5">
    <location>
        <begin position="135"/>
        <end position="162"/>
    </location>
</feature>
<evidence type="ECO:0000256" key="1">
    <source>
        <dbReference type="ARBA" id="ARBA00022723"/>
    </source>
</evidence>
<dbReference type="PROSITE" id="PS50103">
    <property type="entry name" value="ZF_C3H1"/>
    <property type="match status" value="3"/>
</dbReference>
<dbReference type="Gene3D" id="4.10.1000.10">
    <property type="entry name" value="Zinc finger, CCCH-type"/>
    <property type="match status" value="1"/>
</dbReference>
<protein>
    <recommendedName>
        <fullName evidence="6">C3H1-type domain-containing protein</fullName>
    </recommendedName>
</protein>
<feature type="zinc finger region" description="C3H1-type" evidence="4">
    <location>
        <begin position="61"/>
        <end position="89"/>
    </location>
</feature>
<organism evidence="7">
    <name type="scientific">Eutreptiella gymnastica</name>
    <dbReference type="NCBI Taxonomy" id="73025"/>
    <lineage>
        <taxon>Eukaryota</taxon>
        <taxon>Discoba</taxon>
        <taxon>Euglenozoa</taxon>
        <taxon>Euglenida</taxon>
        <taxon>Spirocuta</taxon>
        <taxon>Euglenophyceae</taxon>
        <taxon>Eutreptiales</taxon>
        <taxon>Eutreptiaceae</taxon>
        <taxon>Eutreptiella</taxon>
    </lineage>
</organism>
<keyword evidence="2 4" id="KW-0863">Zinc-finger</keyword>
<evidence type="ECO:0000313" key="7">
    <source>
        <dbReference type="EMBL" id="CAD8995512.1"/>
    </source>
</evidence>
<keyword evidence="3 4" id="KW-0862">Zinc</keyword>
<reference evidence="7" key="1">
    <citation type="submission" date="2021-01" db="EMBL/GenBank/DDBJ databases">
        <authorList>
            <person name="Corre E."/>
            <person name="Pelletier E."/>
            <person name="Niang G."/>
            <person name="Scheremetjew M."/>
            <person name="Finn R."/>
            <person name="Kale V."/>
            <person name="Holt S."/>
            <person name="Cochrane G."/>
            <person name="Meng A."/>
            <person name="Brown T."/>
            <person name="Cohen L."/>
        </authorList>
    </citation>
    <scope>NUCLEOTIDE SEQUENCE</scope>
    <source>
        <strain evidence="7">NIES-381</strain>
    </source>
</reference>
<gene>
    <name evidence="7" type="ORF">EGYM00392_LOCUS6568</name>
</gene>
<feature type="region of interest" description="Disordered" evidence="5">
    <location>
        <begin position="22"/>
        <end position="64"/>
    </location>
</feature>
<evidence type="ECO:0000256" key="4">
    <source>
        <dbReference type="PROSITE-ProRule" id="PRU00723"/>
    </source>
</evidence>
<feature type="domain" description="C3H1-type" evidence="6">
    <location>
        <begin position="163"/>
        <end position="191"/>
    </location>
</feature>